<evidence type="ECO:0000259" key="11">
    <source>
        <dbReference type="Pfam" id="PF09976"/>
    </source>
</evidence>
<accession>A0A5B2ZEB7</accession>
<comment type="similarity">
    <text evidence="7">Belongs to the YfgM family.</text>
</comment>
<proteinExistence type="inferred from homology"/>
<dbReference type="GO" id="GO:0044877">
    <property type="term" value="F:protein-containing complex binding"/>
    <property type="evidence" value="ECO:0007669"/>
    <property type="project" value="InterPro"/>
</dbReference>
<feature type="domain" description="Ancillary SecYEG translocon subunit/Cell division coordinator CpoB TPR" evidence="11">
    <location>
        <begin position="14"/>
        <end position="207"/>
    </location>
</feature>
<comment type="subcellular location">
    <subcellularLocation>
        <location evidence="1">Cell membrane</location>
        <topology evidence="1">Single-pass type II membrane protein</topology>
    </subcellularLocation>
</comment>
<dbReference type="PANTHER" id="PTHR38035:SF1">
    <property type="entry name" value="ANCILLARY SECYEG TRANSLOCON SUBUNIT"/>
    <property type="match status" value="1"/>
</dbReference>
<keyword evidence="4 10" id="KW-1133">Transmembrane helix</keyword>
<organism evidence="12 13">
    <name type="scientific">Arenimonas fontis</name>
    <dbReference type="NCBI Taxonomy" id="2608255"/>
    <lineage>
        <taxon>Bacteria</taxon>
        <taxon>Pseudomonadati</taxon>
        <taxon>Pseudomonadota</taxon>
        <taxon>Gammaproteobacteria</taxon>
        <taxon>Lysobacterales</taxon>
        <taxon>Lysobacteraceae</taxon>
        <taxon>Arenimonas</taxon>
    </lineage>
</organism>
<dbReference type="InterPro" id="IPR018704">
    <property type="entry name" value="SecYEG/CpoB_TPR"/>
</dbReference>
<evidence type="ECO:0000256" key="6">
    <source>
        <dbReference type="ARBA" id="ARBA00023186"/>
    </source>
</evidence>
<feature type="coiled-coil region" evidence="9">
    <location>
        <begin position="162"/>
        <end position="196"/>
    </location>
</feature>
<protein>
    <recommendedName>
        <fullName evidence="8">Ancillary SecYEG translocon subunit</fullName>
    </recommendedName>
</protein>
<dbReference type="RefSeq" id="WP_149859191.1">
    <property type="nucleotide sequence ID" value="NZ_VUOD01000001.1"/>
</dbReference>
<evidence type="ECO:0000256" key="4">
    <source>
        <dbReference type="ARBA" id="ARBA00022989"/>
    </source>
</evidence>
<keyword evidence="2" id="KW-1003">Cell membrane</keyword>
<dbReference type="SUPFAM" id="SSF48452">
    <property type="entry name" value="TPR-like"/>
    <property type="match status" value="1"/>
</dbReference>
<keyword evidence="13" id="KW-1185">Reference proteome</keyword>
<dbReference type="PANTHER" id="PTHR38035">
    <property type="entry name" value="UPF0070 PROTEIN YFGM"/>
    <property type="match status" value="1"/>
</dbReference>
<evidence type="ECO:0000256" key="10">
    <source>
        <dbReference type="SAM" id="Phobius"/>
    </source>
</evidence>
<keyword evidence="6" id="KW-0143">Chaperone</keyword>
<gene>
    <name evidence="12" type="ORF">F0415_00255</name>
</gene>
<keyword evidence="3 10" id="KW-0812">Transmembrane</keyword>
<evidence type="ECO:0000313" key="13">
    <source>
        <dbReference type="Proteomes" id="UP000322165"/>
    </source>
</evidence>
<comment type="caution">
    <text evidence="12">The sequence shown here is derived from an EMBL/GenBank/DDBJ whole genome shotgun (WGS) entry which is preliminary data.</text>
</comment>
<feature type="transmembrane region" description="Helical" evidence="10">
    <location>
        <begin position="21"/>
        <end position="41"/>
    </location>
</feature>
<evidence type="ECO:0000256" key="3">
    <source>
        <dbReference type="ARBA" id="ARBA00022692"/>
    </source>
</evidence>
<evidence type="ECO:0000256" key="5">
    <source>
        <dbReference type="ARBA" id="ARBA00023136"/>
    </source>
</evidence>
<evidence type="ECO:0000256" key="2">
    <source>
        <dbReference type="ARBA" id="ARBA00022475"/>
    </source>
</evidence>
<evidence type="ECO:0000256" key="7">
    <source>
        <dbReference type="ARBA" id="ARBA00024197"/>
    </source>
</evidence>
<name>A0A5B2ZEB7_9GAMM</name>
<dbReference type="InterPro" id="IPR011990">
    <property type="entry name" value="TPR-like_helical_dom_sf"/>
</dbReference>
<reference evidence="12 13" key="2">
    <citation type="submission" date="2019-09" db="EMBL/GenBank/DDBJ databases">
        <authorList>
            <person name="Mazur A."/>
        </authorList>
    </citation>
    <scope>NUCLEOTIDE SEQUENCE [LARGE SCALE GENOMIC DNA]</scope>
    <source>
        <strain evidence="12 13">3729k</strain>
    </source>
</reference>
<dbReference type="InterPro" id="IPR026039">
    <property type="entry name" value="YfgM"/>
</dbReference>
<evidence type="ECO:0000256" key="1">
    <source>
        <dbReference type="ARBA" id="ARBA00004401"/>
    </source>
</evidence>
<dbReference type="Proteomes" id="UP000322165">
    <property type="component" value="Unassembled WGS sequence"/>
</dbReference>
<keyword evidence="5 10" id="KW-0472">Membrane</keyword>
<dbReference type="EMBL" id="VUOD01000001">
    <property type="protein sequence ID" value="KAA2285973.1"/>
    <property type="molecule type" value="Genomic_DNA"/>
</dbReference>
<dbReference type="Pfam" id="PF09976">
    <property type="entry name" value="TPR_21"/>
    <property type="match status" value="1"/>
</dbReference>
<dbReference type="PIRSF" id="PIRSF006170">
    <property type="entry name" value="YfgM"/>
    <property type="match status" value="1"/>
</dbReference>
<dbReference type="Gene3D" id="1.25.40.10">
    <property type="entry name" value="Tetratricopeptide repeat domain"/>
    <property type="match status" value="1"/>
</dbReference>
<dbReference type="AlphaFoldDB" id="A0A5B2ZEB7"/>
<keyword evidence="9" id="KW-0175">Coiled coil</keyword>
<evidence type="ECO:0000256" key="8">
    <source>
        <dbReference type="ARBA" id="ARBA00024235"/>
    </source>
</evidence>
<sequence>MSQLDEHEQGERVRTWLKNNGSSLLMGVALGLAALWGWQWWQGQQANRQALAGGEFLAFGKALDAGEIDKAEAFASSLRQNHGGGPYPALVALALAEHKLAEGQGEQALAELDSVSREGLEAELADLVQLRAARVLLTLGRHEEAIDRLAGLEAGGRYVAAAAELRGDAERALGRREQAREAYARALANLDEAAAIRPLLEMKLADAGGQPSGQPET</sequence>
<evidence type="ECO:0000313" key="12">
    <source>
        <dbReference type="EMBL" id="KAA2285973.1"/>
    </source>
</evidence>
<reference evidence="12 13" key="1">
    <citation type="submission" date="2019-09" db="EMBL/GenBank/DDBJ databases">
        <title>Arenimonas chukotkensis sp. nov., a bacterium isolated from Chukotka hot spring, Arctic region, Russia.</title>
        <authorList>
            <person name="Zayulina K.S."/>
            <person name="Prokofeva M.I."/>
            <person name="Elcheninov A.G."/>
            <person name="Novikov A."/>
            <person name="Kochetkova T.V."/>
            <person name="Kublanov I.V."/>
        </authorList>
    </citation>
    <scope>NUCLEOTIDE SEQUENCE [LARGE SCALE GENOMIC DNA]</scope>
    <source>
        <strain evidence="12 13">3729k</strain>
    </source>
</reference>
<dbReference type="GO" id="GO:0005886">
    <property type="term" value="C:plasma membrane"/>
    <property type="evidence" value="ECO:0007669"/>
    <property type="project" value="UniProtKB-SubCell"/>
</dbReference>
<evidence type="ECO:0000256" key="9">
    <source>
        <dbReference type="SAM" id="Coils"/>
    </source>
</evidence>